<gene>
    <name evidence="1" type="ORF">APZ42_025902</name>
</gene>
<dbReference type="AlphaFoldDB" id="A0A164SN69"/>
<evidence type="ECO:0000313" key="2">
    <source>
        <dbReference type="Proteomes" id="UP000076858"/>
    </source>
</evidence>
<dbReference type="EMBL" id="LRGB01001978">
    <property type="protein sequence ID" value="KZS09787.1"/>
    <property type="molecule type" value="Genomic_DNA"/>
</dbReference>
<dbReference type="Proteomes" id="UP000076858">
    <property type="component" value="Unassembled WGS sequence"/>
</dbReference>
<name>A0A164SN69_9CRUS</name>
<evidence type="ECO:0000313" key="1">
    <source>
        <dbReference type="EMBL" id="KZS09787.1"/>
    </source>
</evidence>
<reference evidence="1 2" key="1">
    <citation type="submission" date="2016-03" db="EMBL/GenBank/DDBJ databases">
        <title>EvidentialGene: Evidence-directed Construction of Genes on Genomes.</title>
        <authorList>
            <person name="Gilbert D.G."/>
            <person name="Choi J.-H."/>
            <person name="Mockaitis K."/>
            <person name="Colbourne J."/>
            <person name="Pfrender M."/>
        </authorList>
    </citation>
    <scope>NUCLEOTIDE SEQUENCE [LARGE SCALE GENOMIC DNA]</scope>
    <source>
        <strain evidence="1 2">Xinb3</strain>
        <tissue evidence="1">Complete organism</tissue>
    </source>
</reference>
<organism evidence="1 2">
    <name type="scientific">Daphnia magna</name>
    <dbReference type="NCBI Taxonomy" id="35525"/>
    <lineage>
        <taxon>Eukaryota</taxon>
        <taxon>Metazoa</taxon>
        <taxon>Ecdysozoa</taxon>
        <taxon>Arthropoda</taxon>
        <taxon>Crustacea</taxon>
        <taxon>Branchiopoda</taxon>
        <taxon>Diplostraca</taxon>
        <taxon>Cladocera</taxon>
        <taxon>Anomopoda</taxon>
        <taxon>Daphniidae</taxon>
        <taxon>Daphnia</taxon>
    </lineage>
</organism>
<proteinExistence type="predicted"/>
<protein>
    <submittedName>
        <fullName evidence="1">Uncharacterized protein</fullName>
    </submittedName>
</protein>
<keyword evidence="2" id="KW-1185">Reference proteome</keyword>
<accession>A0A164SN69</accession>
<sequence>MEIEHMTRGSMVEAQPSKLKVWGQLQNSKSFSSFFILTQVVISRESHPPFLLKTPFGYR</sequence>
<comment type="caution">
    <text evidence="1">The sequence shown here is derived from an EMBL/GenBank/DDBJ whole genome shotgun (WGS) entry which is preliminary data.</text>
</comment>